<name>A0ABQ5JZ62_9EUKA</name>
<accession>A0ABQ5JZ62</accession>
<proteinExistence type="predicted"/>
<gene>
    <name evidence="1" type="ORF">ADUPG1_012359</name>
</gene>
<reference evidence="1" key="1">
    <citation type="submission" date="2022-03" db="EMBL/GenBank/DDBJ databases">
        <title>Draft genome sequence of Aduncisulcus paluster, a free-living microaerophilic Fornicata.</title>
        <authorList>
            <person name="Yuyama I."/>
            <person name="Kume K."/>
            <person name="Tamura T."/>
            <person name="Inagaki Y."/>
            <person name="Hashimoto T."/>
        </authorList>
    </citation>
    <scope>NUCLEOTIDE SEQUENCE</scope>
    <source>
        <strain evidence="1">NY0171</strain>
    </source>
</reference>
<comment type="caution">
    <text evidence="1">The sequence shown here is derived from an EMBL/GenBank/DDBJ whole genome shotgun (WGS) entry which is preliminary data.</text>
</comment>
<feature type="non-terminal residue" evidence="1">
    <location>
        <position position="273"/>
    </location>
</feature>
<organism evidence="1 2">
    <name type="scientific">Aduncisulcus paluster</name>
    <dbReference type="NCBI Taxonomy" id="2918883"/>
    <lineage>
        <taxon>Eukaryota</taxon>
        <taxon>Metamonada</taxon>
        <taxon>Carpediemonas-like organisms</taxon>
        <taxon>Aduncisulcus</taxon>
    </lineage>
</organism>
<dbReference type="Proteomes" id="UP001057375">
    <property type="component" value="Unassembled WGS sequence"/>
</dbReference>
<keyword evidence="2" id="KW-1185">Reference proteome</keyword>
<dbReference type="EMBL" id="BQXS01012451">
    <property type="protein sequence ID" value="GKT23223.1"/>
    <property type="molecule type" value="Genomic_DNA"/>
</dbReference>
<sequence length="273" mass="31368">MSSYTHAILYGINDSNVKNVTSKAKIIKRRAYGYDSNILHVTGRPKDIDKIYDEFHYSICEPPSGVKIRLVARYEVVVCLRFSEDNYNSFIRTYLKNPLHASKIPMTISNFSTRKIQSADAKECLGDNFTHEAFGVLHYRPPMKHRTLQDHFYLQVKSLADYAAVVRLMNYYSNSTIGPHLKEYDDLKDDQGVMIQTAEDVPAYVVFNECMAHGSVEYFVRKSSHTYIVVMGRPSEADKVRSLKKKMVEFSNPKGKPYSFSMHFKPFGKRGSD</sequence>
<protein>
    <submittedName>
        <fullName evidence="1">Uncharacterized protein</fullName>
    </submittedName>
</protein>
<evidence type="ECO:0000313" key="2">
    <source>
        <dbReference type="Proteomes" id="UP001057375"/>
    </source>
</evidence>
<evidence type="ECO:0000313" key="1">
    <source>
        <dbReference type="EMBL" id="GKT23223.1"/>
    </source>
</evidence>